<evidence type="ECO:0000256" key="3">
    <source>
        <dbReference type="ARBA" id="ARBA00023015"/>
    </source>
</evidence>
<keyword evidence="2" id="KW-0862">Zinc</keyword>
<evidence type="ECO:0000313" key="10">
    <source>
        <dbReference type="Proteomes" id="UP000190274"/>
    </source>
</evidence>
<dbReference type="SMART" id="SM00906">
    <property type="entry name" value="Fungal_trans"/>
    <property type="match status" value="1"/>
</dbReference>
<dbReference type="CDD" id="cd12148">
    <property type="entry name" value="fungal_TF_MHR"/>
    <property type="match status" value="1"/>
</dbReference>
<dbReference type="OrthoDB" id="2399539at2759"/>
<evidence type="ECO:0000256" key="7">
    <source>
        <dbReference type="SAM" id="MobiDB-lite"/>
    </source>
</evidence>
<dbReference type="InterPro" id="IPR050987">
    <property type="entry name" value="AtrR-like"/>
</dbReference>
<dbReference type="InterPro" id="IPR007219">
    <property type="entry name" value="XnlR_reg_dom"/>
</dbReference>
<dbReference type="Pfam" id="PF04082">
    <property type="entry name" value="Fungal_trans"/>
    <property type="match status" value="1"/>
</dbReference>
<dbReference type="EMBL" id="LT598455">
    <property type="protein sequence ID" value="SCU89297.1"/>
    <property type="molecule type" value="Genomic_DNA"/>
</dbReference>
<dbReference type="PANTHER" id="PTHR46910:SF37">
    <property type="entry name" value="ZN(II)2CYS6 TRANSCRIPTION FACTOR (EUROFUNG)"/>
    <property type="match status" value="1"/>
</dbReference>
<organism evidence="9 10">
    <name type="scientific">Lachancea dasiensis</name>
    <dbReference type="NCBI Taxonomy" id="1072105"/>
    <lineage>
        <taxon>Eukaryota</taxon>
        <taxon>Fungi</taxon>
        <taxon>Dikarya</taxon>
        <taxon>Ascomycota</taxon>
        <taxon>Saccharomycotina</taxon>
        <taxon>Saccharomycetes</taxon>
        <taxon>Saccharomycetales</taxon>
        <taxon>Saccharomycetaceae</taxon>
        <taxon>Lachancea</taxon>
    </lineage>
</organism>
<evidence type="ECO:0000256" key="2">
    <source>
        <dbReference type="ARBA" id="ARBA00022833"/>
    </source>
</evidence>
<evidence type="ECO:0000256" key="6">
    <source>
        <dbReference type="ARBA" id="ARBA00023242"/>
    </source>
</evidence>
<evidence type="ECO:0000313" key="9">
    <source>
        <dbReference type="EMBL" id="SCU89297.1"/>
    </source>
</evidence>
<sequence>MCEEELEVSRTGRKDSRAFNSSLIMSSDVVEDGSAKEALAGSKVDHFYRIMEKIECLEKRVIEVAESLKTSSPGPKNGRVRKRNRRGMYGEQRSRLQIGGLPLQRVTSLDLLAKVVLQNSGEPRQRGGDNSPGKFAAGNTSANSTSGSSGLSEYMENGPTYSVSGDFGVCSSYAIFSPKGLEWIRSKSLNSELEISFLSGWYSHFLRQKKTENLFPVPLGLKPLPENAVLETLLDIFDRSGLQTVSFVPYQEVSEIYNKYQEGGIRSLRRSHCITLHVALALIVHFQQHYYKTHIEGVHRRVVEVVEDDAKLRELEDTFISNALFHYHQVSILPEGIDTLQAFLSLMAYTDFTGALHASYMMVTLAVRLAQDQGLHAEISYEGLPIQEVDRRKKIWGICRYFDSKLSLILGKPPVVANYDTSTSICTLSAPLDLLAQTTLAASTNHPTCGPSFAKDMYSLVVKETGFDKFGGYYFCRLIDIASSVYSHLYAPSATINPEKQYRNAQKLLKEMEIFRLSLPAGMRPLEALDNPSLTELLKSSDLPTSMSRLFIYNIQFTFCINLMYVQKAVFKIQTYMKERGLMNVETPFYESVKTAREVLLGALGLYDLNLSSYFRSFQWTINLAFFEIFVYALSKQEDATSFEEDVKLVARLHSAFANRFAPFESASLSDSLNVSLSTANLYNNFKFMVNILRKTFHSKFSREVPLSEQELKSLEYATPDSNLQDLESSKQSSLNPFIVNNMELLGVYGALNL</sequence>
<protein>
    <submittedName>
        <fullName evidence="9">LADA_0E14686g1_1</fullName>
    </submittedName>
</protein>
<keyword evidence="10" id="KW-1185">Reference proteome</keyword>
<comment type="subcellular location">
    <subcellularLocation>
        <location evidence="1">Nucleus</location>
    </subcellularLocation>
</comment>
<dbReference type="GO" id="GO:0003700">
    <property type="term" value="F:DNA-binding transcription factor activity"/>
    <property type="evidence" value="ECO:0007669"/>
    <property type="project" value="InterPro"/>
</dbReference>
<dbReference type="Proteomes" id="UP000190274">
    <property type="component" value="Chromosome E"/>
</dbReference>
<keyword evidence="5" id="KW-0804">Transcription</keyword>
<dbReference type="STRING" id="1266660.A0A1G4JGB5"/>
<dbReference type="GO" id="GO:0005634">
    <property type="term" value="C:nucleus"/>
    <property type="evidence" value="ECO:0007669"/>
    <property type="project" value="UniProtKB-SubCell"/>
</dbReference>
<proteinExistence type="predicted"/>
<feature type="region of interest" description="Disordered" evidence="7">
    <location>
        <begin position="120"/>
        <end position="151"/>
    </location>
</feature>
<feature type="region of interest" description="Disordered" evidence="7">
    <location>
        <begin position="68"/>
        <end position="90"/>
    </location>
</feature>
<evidence type="ECO:0000256" key="5">
    <source>
        <dbReference type="ARBA" id="ARBA00023163"/>
    </source>
</evidence>
<name>A0A1G4JGB5_9SACH</name>
<feature type="domain" description="Xylanolytic transcriptional activator regulatory" evidence="8">
    <location>
        <begin position="359"/>
        <end position="434"/>
    </location>
</feature>
<keyword evidence="6" id="KW-0539">Nucleus</keyword>
<feature type="compositionally biased region" description="Low complexity" evidence="7">
    <location>
        <begin position="136"/>
        <end position="150"/>
    </location>
</feature>
<dbReference type="PANTHER" id="PTHR46910">
    <property type="entry name" value="TRANSCRIPTION FACTOR PDR1"/>
    <property type="match status" value="1"/>
</dbReference>
<dbReference type="GO" id="GO:0006351">
    <property type="term" value="P:DNA-templated transcription"/>
    <property type="evidence" value="ECO:0007669"/>
    <property type="project" value="InterPro"/>
</dbReference>
<gene>
    <name evidence="9" type="ORF">LADA_0E14686G</name>
</gene>
<accession>A0A1G4JGB5</accession>
<dbReference type="GO" id="GO:0008270">
    <property type="term" value="F:zinc ion binding"/>
    <property type="evidence" value="ECO:0007669"/>
    <property type="project" value="InterPro"/>
</dbReference>
<dbReference type="GO" id="GO:0003677">
    <property type="term" value="F:DNA binding"/>
    <property type="evidence" value="ECO:0007669"/>
    <property type="project" value="UniProtKB-KW"/>
</dbReference>
<evidence type="ECO:0000256" key="1">
    <source>
        <dbReference type="ARBA" id="ARBA00004123"/>
    </source>
</evidence>
<evidence type="ECO:0000259" key="8">
    <source>
        <dbReference type="SMART" id="SM00906"/>
    </source>
</evidence>
<reference evidence="10" key="1">
    <citation type="submission" date="2016-03" db="EMBL/GenBank/DDBJ databases">
        <authorList>
            <person name="Devillers H."/>
        </authorList>
    </citation>
    <scope>NUCLEOTIDE SEQUENCE [LARGE SCALE GENOMIC DNA]</scope>
</reference>
<keyword evidence="4" id="KW-0238">DNA-binding</keyword>
<dbReference type="AlphaFoldDB" id="A0A1G4JGB5"/>
<keyword evidence="3" id="KW-0805">Transcription regulation</keyword>
<evidence type="ECO:0000256" key="4">
    <source>
        <dbReference type="ARBA" id="ARBA00023125"/>
    </source>
</evidence>